<dbReference type="Proteomes" id="UP000184121">
    <property type="component" value="Unassembled WGS sequence"/>
</dbReference>
<reference evidence="8" key="1">
    <citation type="submission" date="2016-11" db="EMBL/GenBank/DDBJ databases">
        <authorList>
            <person name="Varghese N."/>
            <person name="Submissions S."/>
        </authorList>
    </citation>
    <scope>NUCLEOTIDE SEQUENCE [LARGE SCALE GENOMIC DNA]</scope>
    <source>
        <strain evidence="8">DSM 1811</strain>
    </source>
</reference>
<dbReference type="Gene3D" id="3.40.50.360">
    <property type="match status" value="1"/>
</dbReference>
<evidence type="ECO:0000256" key="2">
    <source>
        <dbReference type="ARBA" id="ARBA00022630"/>
    </source>
</evidence>
<evidence type="ECO:0000256" key="3">
    <source>
        <dbReference type="ARBA" id="ARBA00022827"/>
    </source>
</evidence>
<evidence type="ECO:0000259" key="6">
    <source>
        <dbReference type="Pfam" id="PF02525"/>
    </source>
</evidence>
<feature type="domain" description="Flavodoxin-like fold" evidence="6">
    <location>
        <begin position="52"/>
        <end position="242"/>
    </location>
</feature>
<keyword evidence="5" id="KW-0732">Signal</keyword>
<organism evidence="7 8">
    <name type="scientific">Flavobacterium saccharophilum</name>
    <dbReference type="NCBI Taxonomy" id="29534"/>
    <lineage>
        <taxon>Bacteria</taxon>
        <taxon>Pseudomonadati</taxon>
        <taxon>Bacteroidota</taxon>
        <taxon>Flavobacteriia</taxon>
        <taxon>Flavobacteriales</taxon>
        <taxon>Flavobacteriaceae</taxon>
        <taxon>Flavobacterium</taxon>
    </lineage>
</organism>
<dbReference type="InterPro" id="IPR052397">
    <property type="entry name" value="NADPH-QR_MdaB"/>
</dbReference>
<dbReference type="STRING" id="29534.SAMN05444366_2233"/>
<dbReference type="EMBL" id="FRBY01000003">
    <property type="protein sequence ID" value="SHM06609.1"/>
    <property type="molecule type" value="Genomic_DNA"/>
</dbReference>
<dbReference type="AlphaFoldDB" id="A0A1M7FSG6"/>
<evidence type="ECO:0000256" key="4">
    <source>
        <dbReference type="ARBA" id="ARBA00037981"/>
    </source>
</evidence>
<evidence type="ECO:0000256" key="1">
    <source>
        <dbReference type="ARBA" id="ARBA00001974"/>
    </source>
</evidence>
<gene>
    <name evidence="7" type="ORF">SAMN05444366_2233</name>
</gene>
<dbReference type="InterPro" id="IPR029039">
    <property type="entry name" value="Flavoprotein-like_sf"/>
</dbReference>
<comment type="cofactor">
    <cofactor evidence="1">
        <name>FAD</name>
        <dbReference type="ChEBI" id="CHEBI:57692"/>
    </cofactor>
</comment>
<dbReference type="InterPro" id="IPR003680">
    <property type="entry name" value="Flavodoxin_fold"/>
</dbReference>
<evidence type="ECO:0000313" key="8">
    <source>
        <dbReference type="Proteomes" id="UP000184121"/>
    </source>
</evidence>
<protein>
    <submittedName>
        <fullName evidence="7">Modulator of drug activity B</fullName>
    </submittedName>
</protein>
<evidence type="ECO:0000256" key="5">
    <source>
        <dbReference type="SAM" id="SignalP"/>
    </source>
</evidence>
<evidence type="ECO:0000313" key="7">
    <source>
        <dbReference type="EMBL" id="SHM06609.1"/>
    </source>
</evidence>
<dbReference type="Pfam" id="PF02525">
    <property type="entry name" value="Flavodoxin_2"/>
    <property type="match status" value="1"/>
</dbReference>
<keyword evidence="2" id="KW-0285">Flavoprotein</keyword>
<keyword evidence="3" id="KW-0274">FAD</keyword>
<comment type="similarity">
    <text evidence="4">Belongs to the oxidoreductase MdaB family.</text>
</comment>
<feature type="chain" id="PRO_5013087935" evidence="5">
    <location>
        <begin position="42"/>
        <end position="248"/>
    </location>
</feature>
<dbReference type="PANTHER" id="PTHR46305:SF3">
    <property type="entry name" value="NADPH:QUINONE OXIDOREDUCTASE MDAB"/>
    <property type="match status" value="1"/>
</dbReference>
<accession>A0A1M7FSG6</accession>
<dbReference type="PANTHER" id="PTHR46305">
    <property type="match status" value="1"/>
</dbReference>
<name>A0A1M7FSG6_9FLAO</name>
<dbReference type="SUPFAM" id="SSF52218">
    <property type="entry name" value="Flavoproteins"/>
    <property type="match status" value="1"/>
</dbReference>
<keyword evidence="8" id="KW-1185">Reference proteome</keyword>
<feature type="signal peptide" evidence="5">
    <location>
        <begin position="1"/>
        <end position="41"/>
    </location>
</feature>
<sequence>MPEALLDSIQNLYIMKIKNKKMKLKIYVMVFLLAVISCAKAQESSSSKDRTKTVLLINAHLTYKGLSEGTLNKSFYEEAKKFFISAGYHILETKISDGYDVDKEVEKHMLADIIVLQTPVNWESTPWIYKKYVDDVFTSAMFSKKFLNGDGRSAQDPSRQYGTGGNMQGKKFMLCATWNAPEESFNDPSQLVFKGKSADDALFNVAVNYTFVGYEVLAGYHCYDIFHNKHIKEDLKKYPAHLRKVLTL</sequence>
<proteinExistence type="inferred from homology"/>